<evidence type="ECO:0000313" key="2">
    <source>
        <dbReference type="EMBL" id="PWG65668.1"/>
    </source>
</evidence>
<accession>A0A2U2N999</accession>
<dbReference type="Proteomes" id="UP000245876">
    <property type="component" value="Unassembled WGS sequence"/>
</dbReference>
<feature type="compositionally biased region" description="Polar residues" evidence="1">
    <location>
        <begin position="24"/>
        <end position="34"/>
    </location>
</feature>
<reference evidence="2 3" key="1">
    <citation type="journal article" date="2018" name="Int. J. Syst. Evol. Microbiol.">
        <title>Bifidobacterium callitrichidarum sp. nov. from the faeces of the emperor tamarin (Saguinus imperator).</title>
        <authorList>
            <person name="Modesto M."/>
            <person name="Michelini S."/>
            <person name="Sansosti M.C."/>
            <person name="De Filippo C."/>
            <person name="Cavalieri D."/>
            <person name="Qvirist L."/>
            <person name="Andlid T."/>
            <person name="Spiezio C."/>
            <person name="Sandri C."/>
            <person name="Pascarelli S."/>
            <person name="Sgorbati B."/>
            <person name="Mattarelli P."/>
        </authorList>
    </citation>
    <scope>NUCLEOTIDE SEQUENCE [LARGE SCALE GENOMIC DNA]</scope>
    <source>
        <strain evidence="2 3">TRI 5</strain>
    </source>
</reference>
<feature type="region of interest" description="Disordered" evidence="1">
    <location>
        <begin position="1"/>
        <end position="43"/>
    </location>
</feature>
<dbReference type="AlphaFoldDB" id="A0A2U2N999"/>
<proteinExistence type="predicted"/>
<keyword evidence="3" id="KW-1185">Reference proteome</keyword>
<evidence type="ECO:0000256" key="1">
    <source>
        <dbReference type="SAM" id="MobiDB-lite"/>
    </source>
</evidence>
<sequence>MAVYDESKHVRDSSGKYANKNKKQLPSTLPTVESSEYDPDEEAAGIERGEELVKRQGRILKADTADLDDTTRKLMRRLRANRRGSVKDEEWGSVETFAKTAERITPVQFGMLCAANEREVNRAVLLRKDLTGDRARAIFERNRDLYGGSDMAELTCDSLNEHTDEDVWRAYEEQYSPRLIHSLAKNPAWPHAQEFADQWLEKNDALQTETDRASFREFRDPEMGALLSDRDDIDETTKARLRKHEQRYAEYAEYKNRTAQRNVYGTLPTIPTDPRRLANQPY</sequence>
<dbReference type="EMBL" id="QFFM01000012">
    <property type="protein sequence ID" value="PWG65668.1"/>
    <property type="molecule type" value="Genomic_DNA"/>
</dbReference>
<dbReference type="RefSeq" id="WP_109057137.1">
    <property type="nucleotide sequence ID" value="NZ_QFFM01000012.1"/>
</dbReference>
<comment type="caution">
    <text evidence="2">The sequence shown here is derived from an EMBL/GenBank/DDBJ whole genome shotgun (WGS) entry which is preliminary data.</text>
</comment>
<protein>
    <submittedName>
        <fullName evidence="2">Uncharacterized protein</fullName>
    </submittedName>
</protein>
<evidence type="ECO:0000313" key="3">
    <source>
        <dbReference type="Proteomes" id="UP000245876"/>
    </source>
</evidence>
<feature type="compositionally biased region" description="Basic and acidic residues" evidence="1">
    <location>
        <begin position="1"/>
        <end position="14"/>
    </location>
</feature>
<organism evidence="2 3">
    <name type="scientific">Bifidobacterium callitrichidarum</name>
    <dbReference type="NCBI Taxonomy" id="2052941"/>
    <lineage>
        <taxon>Bacteria</taxon>
        <taxon>Bacillati</taxon>
        <taxon>Actinomycetota</taxon>
        <taxon>Actinomycetes</taxon>
        <taxon>Bifidobacteriales</taxon>
        <taxon>Bifidobacteriaceae</taxon>
        <taxon>Bifidobacterium</taxon>
    </lineage>
</organism>
<name>A0A2U2N999_9BIFI</name>
<gene>
    <name evidence="2" type="ORF">DF196_06970</name>
</gene>